<proteinExistence type="predicted"/>
<keyword evidence="1" id="KW-0547">Nucleotide-binding</keyword>
<comment type="caution">
    <text evidence="1">The sequence shown here is derived from an EMBL/GenBank/DDBJ whole genome shotgun (WGS) entry which is preliminary data.</text>
</comment>
<dbReference type="RefSeq" id="WP_061469866.1">
    <property type="nucleotide sequence ID" value="NZ_CP114576.1"/>
</dbReference>
<dbReference type="Proteomes" id="UP001071279">
    <property type="component" value="Unassembled WGS sequence"/>
</dbReference>
<accession>A0AAN5P4U7</accession>
<reference evidence="1" key="1">
    <citation type="submission" date="2022-12" db="EMBL/GenBank/DDBJ databases">
        <title>Comparative genomics of Legionella pneumophila isolates from the West Bank and Germany support molecular epidemiology of Legionnaires disease.</title>
        <authorList>
            <person name="Zayed A.R."/>
            <person name="Bitar D.M."/>
            <person name="Steinert M."/>
            <person name="Lueck C."/>
            <person name="Brettar I."/>
            <person name="Hoefle M.G."/>
            <person name="Bunk B."/>
        </authorList>
    </citation>
    <scope>NUCLEOTIDE SEQUENCE</scope>
    <source>
        <strain evidence="1">H23</strain>
    </source>
</reference>
<sequence>MRKNNIILLMGIAGTGKRTIGEEIVAQDNTFRLAHHHDWIDPILKLLGSDASVFWSLDEKGWSVLNQARDVILNTIAEVAPQDSNFVITNELLANNPWHQEFFNKVLATAKKRQSNLVPVRLVCELDELINRVRSPNRKKYYKTQDVALIQQRFKDDEVFYSSLPTEYTLDVTHLTPKEAAEKILHWLDKQSKEQKS</sequence>
<dbReference type="AlphaFoldDB" id="A0AAN5P4U7"/>
<evidence type="ECO:0000313" key="2">
    <source>
        <dbReference type="Proteomes" id="UP001071279"/>
    </source>
</evidence>
<dbReference type="InterPro" id="IPR027417">
    <property type="entry name" value="P-loop_NTPase"/>
</dbReference>
<protein>
    <submittedName>
        <fullName evidence="1">ATP-binding protein</fullName>
    </submittedName>
</protein>
<keyword evidence="1" id="KW-0067">ATP-binding</keyword>
<organism evidence="1 2">
    <name type="scientific">Legionella pneumophila</name>
    <dbReference type="NCBI Taxonomy" id="446"/>
    <lineage>
        <taxon>Bacteria</taxon>
        <taxon>Pseudomonadati</taxon>
        <taxon>Pseudomonadota</taxon>
        <taxon>Gammaproteobacteria</taxon>
        <taxon>Legionellales</taxon>
        <taxon>Legionellaceae</taxon>
        <taxon>Legionella</taxon>
    </lineage>
</organism>
<dbReference type="SUPFAM" id="SSF52540">
    <property type="entry name" value="P-loop containing nucleoside triphosphate hydrolases"/>
    <property type="match status" value="1"/>
</dbReference>
<dbReference type="EMBL" id="JAPXIC010000080">
    <property type="protein sequence ID" value="MCZ4719930.1"/>
    <property type="molecule type" value="Genomic_DNA"/>
</dbReference>
<evidence type="ECO:0000313" key="1">
    <source>
        <dbReference type="EMBL" id="MCZ4719930.1"/>
    </source>
</evidence>
<gene>
    <name evidence="1" type="ORF">O6C86_11995</name>
</gene>
<dbReference type="GO" id="GO:0005524">
    <property type="term" value="F:ATP binding"/>
    <property type="evidence" value="ECO:0007669"/>
    <property type="project" value="UniProtKB-KW"/>
</dbReference>
<name>A0AAN5P4U7_LEGPN</name>
<dbReference type="Gene3D" id="3.40.50.300">
    <property type="entry name" value="P-loop containing nucleotide triphosphate hydrolases"/>
    <property type="match status" value="1"/>
</dbReference>